<evidence type="ECO:0000256" key="3">
    <source>
        <dbReference type="ARBA" id="ARBA00022612"/>
    </source>
</evidence>
<dbReference type="SUPFAM" id="SSF52540">
    <property type="entry name" value="P-loop containing nucleoside triphosphate hydrolases"/>
    <property type="match status" value="1"/>
</dbReference>
<dbReference type="InterPro" id="IPR003389">
    <property type="entry name" value="Adeno_IVa2"/>
</dbReference>
<protein>
    <submittedName>
        <fullName evidence="13">IVa2</fullName>
    </submittedName>
</protein>
<evidence type="ECO:0000256" key="1">
    <source>
        <dbReference type="ARBA" id="ARBA00022553"/>
    </source>
</evidence>
<keyword evidence="4" id="KW-0547">Nucleotide-binding</keyword>
<keyword evidence="9" id="KW-0010">Activator</keyword>
<keyword evidence="10" id="KW-0804">Transcription</keyword>
<evidence type="ECO:0000256" key="11">
    <source>
        <dbReference type="ARBA" id="ARBA00023219"/>
    </source>
</evidence>
<keyword evidence="6" id="KW-0946">Virion</keyword>
<keyword evidence="8" id="KW-0238">DNA-binding</keyword>
<sequence>MFSRKLFDRGEERKVRDESNGDAEDPDQRGGTGDAVHRDREEAGPSAEAVARPHDGRGKENQSRRPAVPLRREAPQPAPVKVLARESFLGKYIGDCLKWREDAHRVDTTICRDPFPGEDEVFNGVSSHSNLMTQLYNGAVAYQTSVGSSHHLLSPSGMVKSLNYHVQPFICVVYGPTGCGKSQFLRNVLSSQLLDPAPETVFFVTPESGTVRKEEKMAWQAQCVEGAYDCKGRPITNTLKPSYVELPFHQCMSEENLQVDHPSNVFVNAAKKGPLCVVIDECMNLLGTHRSISSFFHALPSKILGRFPQCTGYYVLVVLHNMNPRHDRGNIKDLKIQAKCHIISPQLESPQVLRFIRNYSFGFHSALISILKDMVDYARLHVPFSWLIYSNVPPCESFRWMYYSPEENLRPLYMDLQSIMHESCQAIRKVFNKKMYSRNAYMSVKRKYYE</sequence>
<keyword evidence="11" id="KW-0231">Viral genome packaging</keyword>
<evidence type="ECO:0000256" key="4">
    <source>
        <dbReference type="ARBA" id="ARBA00022741"/>
    </source>
</evidence>
<evidence type="ECO:0000313" key="13">
    <source>
        <dbReference type="EMBL" id="QJR83087.1"/>
    </source>
</evidence>
<keyword evidence="3" id="KW-1188">Viral release from host cell</keyword>
<feature type="compositionally biased region" description="Basic and acidic residues" evidence="12">
    <location>
        <begin position="51"/>
        <end position="63"/>
    </location>
</feature>
<accession>A0A6N3IR62</accession>
<reference evidence="13" key="1">
    <citation type="journal article" date="2020" name="Infect. Genet. Evol.">
        <title>The complete genome sequence of bearded dragon adenovirus 1 harbors three genes encoding proteins of the C-type lectin-like domain superfamily.</title>
        <authorList>
            <person name="Penzes J.J."/>
            <person name="Szirovicza L."/>
            <person name="Harrach B."/>
        </authorList>
    </citation>
    <scope>NUCLEOTIDE SEQUENCE</scope>
    <source>
        <strain evidence="13">BD5H2</strain>
    </source>
</reference>
<evidence type="ECO:0000256" key="2">
    <source>
        <dbReference type="ARBA" id="ARBA00022562"/>
    </source>
</evidence>
<keyword evidence="14" id="KW-1185">Reference proteome</keyword>
<dbReference type="GO" id="GO:0019073">
    <property type="term" value="P:viral DNA genome packaging"/>
    <property type="evidence" value="ECO:0007669"/>
    <property type="project" value="InterPro"/>
</dbReference>
<dbReference type="InterPro" id="IPR027417">
    <property type="entry name" value="P-loop_NTPase"/>
</dbReference>
<evidence type="ECO:0000256" key="7">
    <source>
        <dbReference type="ARBA" id="ARBA00023015"/>
    </source>
</evidence>
<organism evidence="13 14">
    <name type="scientific">Bearded dragon adenovirus 1</name>
    <dbReference type="NCBI Taxonomy" id="2729647"/>
    <lineage>
        <taxon>Viruses</taxon>
        <taxon>Varidnaviria</taxon>
        <taxon>Bamfordvirae</taxon>
        <taxon>Preplasmiviricota</taxon>
        <taxon>Polisuviricotina</taxon>
        <taxon>Pharingeaviricetes</taxon>
        <taxon>Rowavirales</taxon>
        <taxon>Adenoviridae</taxon>
        <taxon>Barthadenovirus</taxon>
        <taxon>Barthadenovirus draconis</taxon>
        <taxon>Lizard atadenovirus B</taxon>
    </lineage>
</organism>
<feature type="compositionally biased region" description="Basic and acidic residues" evidence="12">
    <location>
        <begin position="1"/>
        <end position="19"/>
    </location>
</feature>
<keyword evidence="1" id="KW-0597">Phosphoprotein</keyword>
<dbReference type="EMBL" id="MT050041">
    <property type="protein sequence ID" value="QJR83087.1"/>
    <property type="molecule type" value="Genomic_DNA"/>
</dbReference>
<evidence type="ECO:0000256" key="8">
    <source>
        <dbReference type="ARBA" id="ARBA00023125"/>
    </source>
</evidence>
<proteinExistence type="predicted"/>
<dbReference type="Pfam" id="PF02456">
    <property type="entry name" value="Adeno_IVa2"/>
    <property type="match status" value="1"/>
</dbReference>
<keyword evidence="5" id="KW-0067">ATP-binding</keyword>
<dbReference type="GO" id="GO:0003677">
    <property type="term" value="F:DNA binding"/>
    <property type="evidence" value="ECO:0007669"/>
    <property type="project" value="UniProtKB-KW"/>
</dbReference>
<evidence type="ECO:0000256" key="5">
    <source>
        <dbReference type="ARBA" id="ARBA00022840"/>
    </source>
</evidence>
<keyword evidence="2" id="KW-1048">Host nucleus</keyword>
<evidence type="ECO:0000256" key="6">
    <source>
        <dbReference type="ARBA" id="ARBA00022844"/>
    </source>
</evidence>
<evidence type="ECO:0000256" key="9">
    <source>
        <dbReference type="ARBA" id="ARBA00023159"/>
    </source>
</evidence>
<dbReference type="Proteomes" id="UP000676569">
    <property type="component" value="Segment"/>
</dbReference>
<dbReference type="KEGG" id="vg:80536750"/>
<evidence type="ECO:0000313" key="14">
    <source>
        <dbReference type="Proteomes" id="UP000676569"/>
    </source>
</evidence>
<name>A0A6N3IR62_9ADEN</name>
<evidence type="ECO:0000256" key="10">
    <source>
        <dbReference type="ARBA" id="ARBA00023163"/>
    </source>
</evidence>
<dbReference type="GO" id="GO:0005524">
    <property type="term" value="F:ATP binding"/>
    <property type="evidence" value="ECO:0007669"/>
    <property type="project" value="UniProtKB-KW"/>
</dbReference>
<dbReference type="GeneID" id="80536750"/>
<keyword evidence="7" id="KW-0805">Transcription regulation</keyword>
<evidence type="ECO:0000256" key="12">
    <source>
        <dbReference type="SAM" id="MobiDB-lite"/>
    </source>
</evidence>
<feature type="region of interest" description="Disordered" evidence="12">
    <location>
        <begin position="1"/>
        <end position="77"/>
    </location>
</feature>
<dbReference type="GO" id="GO:0044423">
    <property type="term" value="C:virion component"/>
    <property type="evidence" value="ECO:0007669"/>
    <property type="project" value="UniProtKB-KW"/>
</dbReference>
<dbReference type="RefSeq" id="YP_010798519.1">
    <property type="nucleotide sequence ID" value="NC_076486.1"/>
</dbReference>